<dbReference type="PRINTS" id="PR00046">
    <property type="entry name" value="SIGMA70FCT"/>
</dbReference>
<gene>
    <name evidence="8" type="ORF">GCM10009533_32090</name>
</gene>
<dbReference type="Gene3D" id="1.10.10.10">
    <property type="entry name" value="Winged helix-like DNA-binding domain superfamily/Winged helix DNA-binding domain"/>
    <property type="match status" value="2"/>
</dbReference>
<evidence type="ECO:0000256" key="1">
    <source>
        <dbReference type="ARBA" id="ARBA00023015"/>
    </source>
</evidence>
<dbReference type="InterPro" id="IPR007630">
    <property type="entry name" value="RNA_pol_sigma70_r4"/>
</dbReference>
<dbReference type="CDD" id="cd06171">
    <property type="entry name" value="Sigma70_r4"/>
    <property type="match status" value="1"/>
</dbReference>
<evidence type="ECO:0000313" key="9">
    <source>
        <dbReference type="Proteomes" id="UP001500729"/>
    </source>
</evidence>
<evidence type="ECO:0000256" key="2">
    <source>
        <dbReference type="ARBA" id="ARBA00023082"/>
    </source>
</evidence>
<dbReference type="Proteomes" id="UP001500729">
    <property type="component" value="Unassembled WGS sequence"/>
</dbReference>
<feature type="domain" description="RNA polymerase sigma-70 region 4" evidence="7">
    <location>
        <begin position="204"/>
        <end position="253"/>
    </location>
</feature>
<comment type="caution">
    <text evidence="8">The sequence shown here is derived from an EMBL/GenBank/DDBJ whole genome shotgun (WGS) entry which is preliminary data.</text>
</comment>
<dbReference type="InterPro" id="IPR014284">
    <property type="entry name" value="RNA_pol_sigma-70_dom"/>
</dbReference>
<evidence type="ECO:0000256" key="4">
    <source>
        <dbReference type="ARBA" id="ARBA00023163"/>
    </source>
</evidence>
<dbReference type="InterPro" id="IPR007627">
    <property type="entry name" value="RNA_pol_sigma70_r2"/>
</dbReference>
<evidence type="ECO:0000259" key="7">
    <source>
        <dbReference type="Pfam" id="PF04545"/>
    </source>
</evidence>
<dbReference type="Pfam" id="PF04539">
    <property type="entry name" value="Sigma70_r3"/>
    <property type="match status" value="1"/>
</dbReference>
<keyword evidence="9" id="KW-1185">Reference proteome</keyword>
<dbReference type="Gene3D" id="1.20.120.1810">
    <property type="match status" value="1"/>
</dbReference>
<dbReference type="InterPro" id="IPR013324">
    <property type="entry name" value="RNA_pol_sigma_r3/r4-like"/>
</dbReference>
<keyword evidence="4" id="KW-0804">Transcription</keyword>
<dbReference type="InterPro" id="IPR014322">
    <property type="entry name" value="RNA_pol_sigma-B/F/G"/>
</dbReference>
<dbReference type="NCBIfam" id="TIGR02937">
    <property type="entry name" value="sigma70-ECF"/>
    <property type="match status" value="1"/>
</dbReference>
<dbReference type="PANTHER" id="PTHR30385:SF4">
    <property type="entry name" value="RNA POLYMERASE SIGMA-E FACTOR"/>
    <property type="match status" value="1"/>
</dbReference>
<dbReference type="EMBL" id="BAAAGS010000019">
    <property type="protein sequence ID" value="GAA0530451.1"/>
    <property type="molecule type" value="Genomic_DNA"/>
</dbReference>
<dbReference type="NCBIfam" id="TIGR02980">
    <property type="entry name" value="SigBFG"/>
    <property type="match status" value="1"/>
</dbReference>
<proteinExistence type="predicted"/>
<dbReference type="SUPFAM" id="SSF88659">
    <property type="entry name" value="Sigma3 and sigma4 domains of RNA polymerase sigma factors"/>
    <property type="match status" value="2"/>
</dbReference>
<feature type="domain" description="RNA polymerase sigma-70 region 2" evidence="6">
    <location>
        <begin position="39"/>
        <end position="108"/>
    </location>
</feature>
<dbReference type="Pfam" id="PF04542">
    <property type="entry name" value="Sigma70_r2"/>
    <property type="match status" value="1"/>
</dbReference>
<evidence type="ECO:0000256" key="3">
    <source>
        <dbReference type="ARBA" id="ARBA00023125"/>
    </source>
</evidence>
<name>A0ABN1D1G6_SACER</name>
<keyword evidence="3" id="KW-0238">DNA-binding</keyword>
<evidence type="ECO:0000259" key="6">
    <source>
        <dbReference type="Pfam" id="PF04542"/>
    </source>
</evidence>
<dbReference type="RefSeq" id="WP_009946725.1">
    <property type="nucleotide sequence ID" value="NZ_BAAAGS010000019.1"/>
</dbReference>
<dbReference type="PANTHER" id="PTHR30385">
    <property type="entry name" value="SIGMA FACTOR F FLAGELLAR"/>
    <property type="match status" value="1"/>
</dbReference>
<dbReference type="Pfam" id="PF04545">
    <property type="entry name" value="Sigma70_r4"/>
    <property type="match status" value="1"/>
</dbReference>
<keyword evidence="1" id="KW-0805">Transcription regulation</keyword>
<dbReference type="InterPro" id="IPR013325">
    <property type="entry name" value="RNA_pol_sigma_r2"/>
</dbReference>
<dbReference type="InterPro" id="IPR007624">
    <property type="entry name" value="RNA_pol_sigma70_r3"/>
</dbReference>
<sequence length="268" mass="29954">MSSARTGSRNEYEDLEPLFAELAELDEQDGRYQALRDRLVTEHLPVAEHIARRFRHRGETHDDLVQVATLGLIKAVDRFDPGRGVGFMSYAVPTIMGEVRRHFRDAGWSVRMPRRMQELHLSVSAGISALSQELGRAPTPSELAAHLKLSVDDVQQGLEAGNAYRSASLDDLLTGTDDVPLGEAIGFDDSELAEVEDRETIRPLLAELPERERRILVMRFFRGMTQTEIAEQVGVSQMHVSRLLTRTLSWLRERLDGGPTDGGGDPIE</sequence>
<reference evidence="8 9" key="1">
    <citation type="journal article" date="2019" name="Int. J. Syst. Evol. Microbiol.">
        <title>The Global Catalogue of Microorganisms (GCM) 10K type strain sequencing project: providing services to taxonomists for standard genome sequencing and annotation.</title>
        <authorList>
            <consortium name="The Broad Institute Genomics Platform"/>
            <consortium name="The Broad Institute Genome Sequencing Center for Infectious Disease"/>
            <person name="Wu L."/>
            <person name="Ma J."/>
        </authorList>
    </citation>
    <scope>NUCLEOTIDE SEQUENCE [LARGE SCALE GENOMIC DNA]</scope>
    <source>
        <strain evidence="8 9">JCM 10303</strain>
    </source>
</reference>
<protein>
    <submittedName>
        <fullName evidence="8">SigB/SigF/SigG family RNA polymerase sigma factor</fullName>
    </submittedName>
</protein>
<dbReference type="InterPro" id="IPR000943">
    <property type="entry name" value="RNA_pol_sigma70"/>
</dbReference>
<evidence type="ECO:0000313" key="8">
    <source>
        <dbReference type="EMBL" id="GAA0530451.1"/>
    </source>
</evidence>
<evidence type="ECO:0000259" key="5">
    <source>
        <dbReference type="Pfam" id="PF04539"/>
    </source>
</evidence>
<feature type="domain" description="RNA polymerase sigma-70 region 3" evidence="5">
    <location>
        <begin position="127"/>
        <end position="175"/>
    </location>
</feature>
<keyword evidence="2" id="KW-0731">Sigma factor</keyword>
<organism evidence="8 9">
    <name type="scientific">Saccharopolyspora erythraea</name>
    <name type="common">Streptomyces erythraeus</name>
    <dbReference type="NCBI Taxonomy" id="1836"/>
    <lineage>
        <taxon>Bacteria</taxon>
        <taxon>Bacillati</taxon>
        <taxon>Actinomycetota</taxon>
        <taxon>Actinomycetes</taxon>
        <taxon>Pseudonocardiales</taxon>
        <taxon>Pseudonocardiaceae</taxon>
        <taxon>Saccharopolyspora</taxon>
    </lineage>
</organism>
<dbReference type="InterPro" id="IPR036388">
    <property type="entry name" value="WH-like_DNA-bd_sf"/>
</dbReference>
<dbReference type="SUPFAM" id="SSF88946">
    <property type="entry name" value="Sigma2 domain of RNA polymerase sigma factors"/>
    <property type="match status" value="1"/>
</dbReference>
<accession>A0ABN1D1G6</accession>